<evidence type="ECO:0000313" key="3">
    <source>
        <dbReference type="Proteomes" id="UP000649617"/>
    </source>
</evidence>
<comment type="caution">
    <text evidence="2">The sequence shown here is derived from an EMBL/GenBank/DDBJ whole genome shotgun (WGS) entry which is preliminary data.</text>
</comment>
<name>A0A812Y510_SYMPI</name>
<keyword evidence="1" id="KW-0812">Transmembrane</keyword>
<feature type="transmembrane region" description="Helical" evidence="1">
    <location>
        <begin position="63"/>
        <end position="84"/>
    </location>
</feature>
<accession>A0A812Y510</accession>
<sequence>MRQVGIAAAVHGFLLIGFSYCIQAASSNRHLEEALPWLVRFTVMFMFSLSCCTLVYLGQGKPVLAMVGISFCVECILLHCLASFSKANSGRVPLAYYEVLVGCTATAVLSQCGIASQSSQDQKDKTHSIIRFS</sequence>
<proteinExistence type="predicted"/>
<dbReference type="Proteomes" id="UP000649617">
    <property type="component" value="Unassembled WGS sequence"/>
</dbReference>
<keyword evidence="3" id="KW-1185">Reference proteome</keyword>
<gene>
    <name evidence="2" type="ORF">SPIL2461_LOCUS22509</name>
</gene>
<keyword evidence="1" id="KW-0472">Membrane</keyword>
<dbReference type="OrthoDB" id="10352024at2759"/>
<reference evidence="2" key="1">
    <citation type="submission" date="2021-02" db="EMBL/GenBank/DDBJ databases">
        <authorList>
            <person name="Dougan E. K."/>
            <person name="Rhodes N."/>
            <person name="Thang M."/>
            <person name="Chan C."/>
        </authorList>
    </citation>
    <scope>NUCLEOTIDE SEQUENCE</scope>
</reference>
<feature type="transmembrane region" description="Helical" evidence="1">
    <location>
        <begin position="34"/>
        <end position="56"/>
    </location>
</feature>
<dbReference type="EMBL" id="CAJNIZ010047371">
    <property type="protein sequence ID" value="CAE7766874.1"/>
    <property type="molecule type" value="Genomic_DNA"/>
</dbReference>
<organism evidence="2 3">
    <name type="scientific">Symbiodinium pilosum</name>
    <name type="common">Dinoflagellate</name>
    <dbReference type="NCBI Taxonomy" id="2952"/>
    <lineage>
        <taxon>Eukaryota</taxon>
        <taxon>Sar</taxon>
        <taxon>Alveolata</taxon>
        <taxon>Dinophyceae</taxon>
        <taxon>Suessiales</taxon>
        <taxon>Symbiodiniaceae</taxon>
        <taxon>Symbiodinium</taxon>
    </lineage>
</organism>
<protein>
    <submittedName>
        <fullName evidence="2">Uncharacterized protein</fullName>
    </submittedName>
</protein>
<evidence type="ECO:0000256" key="1">
    <source>
        <dbReference type="SAM" id="Phobius"/>
    </source>
</evidence>
<evidence type="ECO:0000313" key="2">
    <source>
        <dbReference type="EMBL" id="CAE7766874.1"/>
    </source>
</evidence>
<keyword evidence="1" id="KW-1133">Transmembrane helix</keyword>
<dbReference type="AlphaFoldDB" id="A0A812Y510"/>